<dbReference type="AlphaFoldDB" id="A0A1C2JD64"/>
<dbReference type="GeneID" id="60696584"/>
<name>A0A1C2JD64_ACITH</name>
<feature type="domain" description="UspA" evidence="1">
    <location>
        <begin position="7"/>
        <end position="155"/>
    </location>
</feature>
<dbReference type="Gene3D" id="3.40.50.12370">
    <property type="match status" value="1"/>
</dbReference>
<gene>
    <name evidence="2" type="ORF">A6M23_18315</name>
</gene>
<dbReference type="OrthoDB" id="5298651at2"/>
<evidence type="ECO:0000313" key="3">
    <source>
        <dbReference type="Proteomes" id="UP000095008"/>
    </source>
</evidence>
<keyword evidence="3" id="KW-1185">Reference proteome</keyword>
<protein>
    <submittedName>
        <fullName evidence="2">Universal stress protein</fullName>
    </submittedName>
</protein>
<dbReference type="InterPro" id="IPR006016">
    <property type="entry name" value="UspA"/>
</dbReference>
<dbReference type="RefSeq" id="WP_010639871.1">
    <property type="nucleotide sequence ID" value="NZ_DAIAWO010000009.1"/>
</dbReference>
<reference evidence="2" key="1">
    <citation type="journal article" date="2016" name="Int. J. Mol. Sci.">
        <title>Comparative genomics of the extreme acidophile Acidithiobacillus thiooxidans reveals intraspecific divergence and niche adaptation.</title>
        <authorList>
            <person name="Zhang X."/>
            <person name="Feng X."/>
            <person name="Tao J."/>
            <person name="Ma L."/>
            <person name="Xiao Y."/>
            <person name="Liang Y."/>
            <person name="Liu X."/>
            <person name="Yin H."/>
        </authorList>
    </citation>
    <scope>NUCLEOTIDE SEQUENCE [LARGE SCALE GENOMIC DNA]</scope>
    <source>
        <strain evidence="2">DXS-W</strain>
    </source>
</reference>
<evidence type="ECO:0000259" key="1">
    <source>
        <dbReference type="Pfam" id="PF00582"/>
    </source>
</evidence>
<evidence type="ECO:0000313" key="2">
    <source>
        <dbReference type="EMBL" id="OCX68381.1"/>
    </source>
</evidence>
<comment type="caution">
    <text evidence="2">The sequence shown here is derived from an EMBL/GenBank/DDBJ whole genome shotgun (WGS) entry which is preliminary data.</text>
</comment>
<dbReference type="SUPFAM" id="SSF52402">
    <property type="entry name" value="Adenine nucleotide alpha hydrolases-like"/>
    <property type="match status" value="1"/>
</dbReference>
<sequence length="177" mass="18756">MSDPVLLTAIDGSQNALLAAAVAARFSRLLGARLGLVTSLHVAKDPLGFGGGLFSRDLTDRLLAEARLEAESNLRAVAERIEEHCDIGLPEYFLLEGDPEQEIPHLVQSLPETIMVVVGQRGFGTESKPRGLPHLLGGLGAKLSLALAVPVLLVPPDTNIDQLCSAVFCSDPSQGDR</sequence>
<organism evidence="2 3">
    <name type="scientific">Acidithiobacillus thiooxidans</name>
    <name type="common">Thiobacillus thiooxidans</name>
    <dbReference type="NCBI Taxonomy" id="930"/>
    <lineage>
        <taxon>Bacteria</taxon>
        <taxon>Pseudomonadati</taxon>
        <taxon>Pseudomonadota</taxon>
        <taxon>Acidithiobacillia</taxon>
        <taxon>Acidithiobacillales</taxon>
        <taxon>Acidithiobacillaceae</taxon>
        <taxon>Acidithiobacillus</taxon>
    </lineage>
</organism>
<dbReference type="EMBL" id="LWRY01000269">
    <property type="protein sequence ID" value="OCX68381.1"/>
    <property type="molecule type" value="Genomic_DNA"/>
</dbReference>
<accession>A0A1C2JD64</accession>
<dbReference type="Pfam" id="PF00582">
    <property type="entry name" value="Usp"/>
    <property type="match status" value="1"/>
</dbReference>
<dbReference type="Proteomes" id="UP000095008">
    <property type="component" value="Unassembled WGS sequence"/>
</dbReference>
<proteinExistence type="predicted"/>